<dbReference type="OrthoDB" id="8480581at2"/>
<organism evidence="2 3">
    <name type="scientific">Rhizobium chutanense</name>
    <dbReference type="NCBI Taxonomy" id="2035448"/>
    <lineage>
        <taxon>Bacteria</taxon>
        <taxon>Pseudomonadati</taxon>
        <taxon>Pseudomonadota</taxon>
        <taxon>Alphaproteobacteria</taxon>
        <taxon>Hyphomicrobiales</taxon>
        <taxon>Rhizobiaceae</taxon>
        <taxon>Rhizobium/Agrobacterium group</taxon>
        <taxon>Rhizobium</taxon>
    </lineage>
</organism>
<reference evidence="2 3" key="1">
    <citation type="submission" date="2018-11" db="EMBL/GenBank/DDBJ databases">
        <title>Rhizobium chutanense sp. nov., isolated from root nodules of Phaseolus vulgaris in China.</title>
        <authorList>
            <person name="Huo Y."/>
        </authorList>
    </citation>
    <scope>NUCLEOTIDE SEQUENCE [LARGE SCALE GENOMIC DNA]</scope>
    <source>
        <strain evidence="2 3">C16</strain>
    </source>
</reference>
<dbReference type="RefSeq" id="WP_126908131.1">
    <property type="nucleotide sequence ID" value="NZ_ML133751.1"/>
</dbReference>
<evidence type="ECO:0000313" key="2">
    <source>
        <dbReference type="EMBL" id="RUM08374.1"/>
    </source>
</evidence>
<evidence type="ECO:0000313" key="3">
    <source>
        <dbReference type="Proteomes" id="UP000278081"/>
    </source>
</evidence>
<dbReference type="Proteomes" id="UP000278081">
    <property type="component" value="Unassembled WGS sequence"/>
</dbReference>
<accession>A0A432P6V3</accession>
<evidence type="ECO:0000256" key="1">
    <source>
        <dbReference type="SAM" id="Coils"/>
    </source>
</evidence>
<keyword evidence="1" id="KW-0175">Coiled coil</keyword>
<comment type="caution">
    <text evidence="2">The sequence shown here is derived from an EMBL/GenBank/DDBJ whole genome shotgun (WGS) entry which is preliminary data.</text>
</comment>
<sequence length="170" mass="18984">MSDYDNYPAVAERVAMKLALLRKWTAEGKVPDGFSCPSSLAKARTWDDPENGIFSIGSKRDWNTVNSPHRSSIVAIAKLIGPLSVRAAKKASKRRSDKVRIGDLEDLLQATEAAREDATTQWQELSQKLASKELELTAATAERTFLKSQLDSAKSEIRELKRRVLNIREV</sequence>
<protein>
    <submittedName>
        <fullName evidence="2">Uncharacterized protein</fullName>
    </submittedName>
</protein>
<feature type="coiled-coil region" evidence="1">
    <location>
        <begin position="101"/>
        <end position="170"/>
    </location>
</feature>
<name>A0A432P6V3_9HYPH</name>
<dbReference type="AlphaFoldDB" id="A0A432P6V3"/>
<proteinExistence type="predicted"/>
<dbReference type="EMBL" id="RJTJ01000004">
    <property type="protein sequence ID" value="RUM08374.1"/>
    <property type="molecule type" value="Genomic_DNA"/>
</dbReference>
<gene>
    <name evidence="2" type="ORF">EFR84_06175</name>
</gene>